<proteinExistence type="predicted"/>
<sequence length="103" mass="11661">MLRRNINVTVGLVNGAIGSVMGIYATRMSVKFHHIDVPCETKRGTSRFILFKNFYIPSKKFALILSYAITVHKCQSLSLDTAIIDILTKGMGWHMLHPLIYVH</sequence>
<dbReference type="InParanoid" id="A0A1X7U9J7"/>
<protein>
    <recommendedName>
        <fullName evidence="3">ATP-dependent DNA helicase</fullName>
    </recommendedName>
</protein>
<evidence type="ECO:0000313" key="2">
    <source>
        <dbReference type="EnsemblMetazoa" id="Aqu2.1.24333_001"/>
    </source>
</evidence>
<evidence type="ECO:0000256" key="1">
    <source>
        <dbReference type="SAM" id="Phobius"/>
    </source>
</evidence>
<evidence type="ECO:0008006" key="3">
    <source>
        <dbReference type="Google" id="ProtNLM"/>
    </source>
</evidence>
<dbReference type="AlphaFoldDB" id="A0A1X7U9J7"/>
<dbReference type="InterPro" id="IPR027417">
    <property type="entry name" value="P-loop_NTPase"/>
</dbReference>
<keyword evidence="1" id="KW-0812">Transmembrane</keyword>
<keyword evidence="1" id="KW-1133">Transmembrane helix</keyword>
<feature type="transmembrane region" description="Helical" evidence="1">
    <location>
        <begin position="6"/>
        <end position="25"/>
    </location>
</feature>
<reference evidence="2" key="1">
    <citation type="submission" date="2017-05" db="UniProtKB">
        <authorList>
            <consortium name="EnsemblMetazoa"/>
        </authorList>
    </citation>
    <scope>IDENTIFICATION</scope>
</reference>
<keyword evidence="1" id="KW-0472">Membrane</keyword>
<dbReference type="EnsemblMetazoa" id="Aqu2.1.24333_001">
    <property type="protein sequence ID" value="Aqu2.1.24333_001"/>
    <property type="gene ID" value="Aqu2.1.24333"/>
</dbReference>
<dbReference type="SUPFAM" id="SSF52540">
    <property type="entry name" value="P-loop containing nucleoside triphosphate hydrolases"/>
    <property type="match status" value="1"/>
</dbReference>
<organism evidence="2">
    <name type="scientific">Amphimedon queenslandica</name>
    <name type="common">Sponge</name>
    <dbReference type="NCBI Taxonomy" id="400682"/>
    <lineage>
        <taxon>Eukaryota</taxon>
        <taxon>Metazoa</taxon>
        <taxon>Porifera</taxon>
        <taxon>Demospongiae</taxon>
        <taxon>Heteroscleromorpha</taxon>
        <taxon>Haplosclerida</taxon>
        <taxon>Niphatidae</taxon>
        <taxon>Amphimedon</taxon>
    </lineage>
</organism>
<accession>A0A1X7U9J7</accession>
<name>A0A1X7U9J7_AMPQE</name>